<proteinExistence type="predicted"/>
<dbReference type="KEGG" id="kvr:CIB50_0000433"/>
<sequence>MDTPQQDEQGRPEPPQQGDETATLLGFLDHLRATIAWKTEGLSTAQLQERPLSSTMTLGGMLRHLTYVEDHWFCHVLSGRRQCSPWDSVQWEKDPDWDWNSASEADGDALRTHWAAAVEQSRQRWENFAASHEHPMDAPVARPVRGDMNARWVLTHMVEEYARHCGHADLLREAIDGAVGE</sequence>
<dbReference type="SUPFAM" id="SSF109854">
    <property type="entry name" value="DinB/YfiT-like putative metalloenzymes"/>
    <property type="match status" value="1"/>
</dbReference>
<dbReference type="RefSeq" id="WP_055085281.1">
    <property type="nucleotide sequence ID" value="NZ_CP059343.1"/>
</dbReference>
<organism evidence="1 2">
    <name type="scientific">Kocuria varians</name>
    <name type="common">Micrococcus varians</name>
    <dbReference type="NCBI Taxonomy" id="1272"/>
    <lineage>
        <taxon>Bacteria</taxon>
        <taxon>Bacillati</taxon>
        <taxon>Actinomycetota</taxon>
        <taxon>Actinomycetes</taxon>
        <taxon>Micrococcales</taxon>
        <taxon>Micrococcaceae</taxon>
        <taxon>Kocuria</taxon>
    </lineage>
</organism>
<dbReference type="Pfam" id="PF04978">
    <property type="entry name" value="MST"/>
    <property type="match status" value="1"/>
</dbReference>
<dbReference type="InterPro" id="IPR007061">
    <property type="entry name" value="MST-like"/>
</dbReference>
<reference evidence="1" key="1">
    <citation type="submission" date="2017-08" db="EMBL/GenBank/DDBJ databases">
        <authorList>
            <person name="Minaev M."/>
            <person name="Kurbakov K.A."/>
            <person name="Solodovnikova G.I."/>
            <person name="Kuznetsova O.A."/>
            <person name="Lisitsyn A.B."/>
        </authorList>
    </citation>
    <scope>NUCLEOTIDE SEQUENCE</scope>
    <source>
        <strain evidence="1">80</strain>
    </source>
</reference>
<name>A0A7D7Q1Y7_KOCVA</name>
<evidence type="ECO:0008006" key="3">
    <source>
        <dbReference type="Google" id="ProtNLM"/>
    </source>
</evidence>
<dbReference type="Proteomes" id="UP000216825">
    <property type="component" value="Chromosome"/>
</dbReference>
<protein>
    <recommendedName>
        <fullName evidence="3">Mini-circle protein</fullName>
    </recommendedName>
</protein>
<dbReference type="AlphaFoldDB" id="A0A7D7Q1Y7"/>
<reference evidence="1" key="2">
    <citation type="submission" date="2020-07" db="EMBL/GenBank/DDBJ databases">
        <title>Genome of starter culture bacteria Kocuria salsicia reveals its technological properties and safety for usage in meat industry.</title>
        <authorList>
            <person name="Michael M."/>
            <person name="Konstantin K."/>
            <person name="Evgenii K."/>
            <person name="Galina S."/>
            <person name="Oksana K."/>
            <person name="Andrei L."/>
        </authorList>
    </citation>
    <scope>NUCLEOTIDE SEQUENCE [LARGE SCALE GENOMIC DNA]</scope>
    <source>
        <strain evidence="1">80</strain>
    </source>
</reference>
<gene>
    <name evidence="1" type="ORF">CIB50_0000433</name>
</gene>
<accession>A0A7D7Q1Y7</accession>
<dbReference type="Gene3D" id="1.20.120.450">
    <property type="entry name" value="dinb family like domain"/>
    <property type="match status" value="1"/>
</dbReference>
<dbReference type="InterPro" id="IPR034660">
    <property type="entry name" value="DinB/YfiT-like"/>
</dbReference>
<keyword evidence="2" id="KW-1185">Reference proteome</keyword>
<evidence type="ECO:0000313" key="2">
    <source>
        <dbReference type="Proteomes" id="UP000216825"/>
    </source>
</evidence>
<evidence type="ECO:0000313" key="1">
    <source>
        <dbReference type="EMBL" id="QMS55741.1"/>
    </source>
</evidence>
<dbReference type="EMBL" id="CP059343">
    <property type="protein sequence ID" value="QMS55741.1"/>
    <property type="molecule type" value="Genomic_DNA"/>
</dbReference>